<dbReference type="InterPro" id="IPR036236">
    <property type="entry name" value="Znf_C2H2_sf"/>
</dbReference>
<evidence type="ECO:0000256" key="4">
    <source>
        <dbReference type="ARBA" id="ARBA00022737"/>
    </source>
</evidence>
<evidence type="ECO:0000256" key="9">
    <source>
        <dbReference type="ARBA" id="ARBA00023163"/>
    </source>
</evidence>
<dbReference type="GO" id="GO:0008270">
    <property type="term" value="F:zinc ion binding"/>
    <property type="evidence" value="ECO:0007669"/>
    <property type="project" value="UniProtKB-KW"/>
</dbReference>
<organism evidence="13 14">
    <name type="scientific">Henosepilachna vigintioctopunctata</name>
    <dbReference type="NCBI Taxonomy" id="420089"/>
    <lineage>
        <taxon>Eukaryota</taxon>
        <taxon>Metazoa</taxon>
        <taxon>Ecdysozoa</taxon>
        <taxon>Arthropoda</taxon>
        <taxon>Hexapoda</taxon>
        <taxon>Insecta</taxon>
        <taxon>Pterygota</taxon>
        <taxon>Neoptera</taxon>
        <taxon>Endopterygota</taxon>
        <taxon>Coleoptera</taxon>
        <taxon>Polyphaga</taxon>
        <taxon>Cucujiformia</taxon>
        <taxon>Coccinelloidea</taxon>
        <taxon>Coccinellidae</taxon>
        <taxon>Epilachninae</taxon>
        <taxon>Epilachnini</taxon>
        <taxon>Henosepilachna</taxon>
    </lineage>
</organism>
<dbReference type="PROSITE" id="PS50157">
    <property type="entry name" value="ZINC_FINGER_C2H2_2"/>
    <property type="match status" value="1"/>
</dbReference>
<gene>
    <name evidence="13" type="ORF">WA026_023239</name>
</gene>
<evidence type="ECO:0000256" key="3">
    <source>
        <dbReference type="ARBA" id="ARBA00022723"/>
    </source>
</evidence>
<dbReference type="GO" id="GO:0005634">
    <property type="term" value="C:nucleus"/>
    <property type="evidence" value="ECO:0007669"/>
    <property type="project" value="UniProtKB-SubCell"/>
</dbReference>
<keyword evidence="3" id="KW-0479">Metal-binding</keyword>
<dbReference type="FunFam" id="3.30.160.60:FF:000075">
    <property type="entry name" value="Putative zinc finger protein 536"/>
    <property type="match status" value="1"/>
</dbReference>
<sequence>MDAFPCENCDRRYRYQRSLNTHRKYECGKFPEFKCRLCEYSAKLKGNLKKHLIRMHQMGESAATREILKAFANC</sequence>
<comment type="similarity">
    <text evidence="2">Belongs to the krueppel C2H2-type zinc-finger protein family.</text>
</comment>
<evidence type="ECO:0000313" key="13">
    <source>
        <dbReference type="EMBL" id="KAK9893025.1"/>
    </source>
</evidence>
<comment type="subcellular location">
    <subcellularLocation>
        <location evidence="1">Nucleus</location>
    </subcellularLocation>
</comment>
<dbReference type="GO" id="GO:0003677">
    <property type="term" value="F:DNA binding"/>
    <property type="evidence" value="ECO:0007669"/>
    <property type="project" value="UniProtKB-KW"/>
</dbReference>
<evidence type="ECO:0000256" key="5">
    <source>
        <dbReference type="ARBA" id="ARBA00022771"/>
    </source>
</evidence>
<dbReference type="Pfam" id="PF00096">
    <property type="entry name" value="zf-C2H2"/>
    <property type="match status" value="1"/>
</dbReference>
<evidence type="ECO:0000259" key="12">
    <source>
        <dbReference type="PROSITE" id="PS50157"/>
    </source>
</evidence>
<dbReference type="AlphaFoldDB" id="A0AAW1VG36"/>
<feature type="domain" description="C2H2-type" evidence="12">
    <location>
        <begin position="4"/>
        <end position="31"/>
    </location>
</feature>
<name>A0AAW1VG36_9CUCU</name>
<dbReference type="Pfam" id="PF13909">
    <property type="entry name" value="zf-H2C2_5"/>
    <property type="match status" value="1"/>
</dbReference>
<dbReference type="InterPro" id="IPR013087">
    <property type="entry name" value="Znf_C2H2_type"/>
</dbReference>
<evidence type="ECO:0000256" key="1">
    <source>
        <dbReference type="ARBA" id="ARBA00004123"/>
    </source>
</evidence>
<comment type="caution">
    <text evidence="13">The sequence shown here is derived from an EMBL/GenBank/DDBJ whole genome shotgun (WGS) entry which is preliminary data.</text>
</comment>
<evidence type="ECO:0000313" key="14">
    <source>
        <dbReference type="Proteomes" id="UP001431783"/>
    </source>
</evidence>
<evidence type="ECO:0000256" key="11">
    <source>
        <dbReference type="PROSITE-ProRule" id="PRU00042"/>
    </source>
</evidence>
<evidence type="ECO:0000256" key="7">
    <source>
        <dbReference type="ARBA" id="ARBA00023015"/>
    </source>
</evidence>
<keyword evidence="5 11" id="KW-0863">Zinc-finger</keyword>
<keyword evidence="8" id="KW-0238">DNA-binding</keyword>
<reference evidence="13 14" key="1">
    <citation type="submission" date="2023-03" db="EMBL/GenBank/DDBJ databases">
        <title>Genome insight into feeding habits of ladybird beetles.</title>
        <authorList>
            <person name="Li H.-S."/>
            <person name="Huang Y.-H."/>
            <person name="Pang H."/>
        </authorList>
    </citation>
    <scope>NUCLEOTIDE SEQUENCE [LARGE SCALE GENOMIC DNA]</scope>
    <source>
        <strain evidence="13">SYSU_2023b</strain>
        <tissue evidence="13">Whole body</tissue>
    </source>
</reference>
<dbReference type="Gene3D" id="3.30.160.60">
    <property type="entry name" value="Classic Zinc Finger"/>
    <property type="match status" value="1"/>
</dbReference>
<dbReference type="EMBL" id="JARQZJ010000143">
    <property type="protein sequence ID" value="KAK9893025.1"/>
    <property type="molecule type" value="Genomic_DNA"/>
</dbReference>
<evidence type="ECO:0000256" key="8">
    <source>
        <dbReference type="ARBA" id="ARBA00023125"/>
    </source>
</evidence>
<dbReference type="SMART" id="SM00355">
    <property type="entry name" value="ZnF_C2H2"/>
    <property type="match status" value="2"/>
</dbReference>
<dbReference type="Proteomes" id="UP001431783">
    <property type="component" value="Unassembled WGS sequence"/>
</dbReference>
<keyword evidence="14" id="KW-1185">Reference proteome</keyword>
<protein>
    <recommendedName>
        <fullName evidence="12">C2H2-type domain-containing protein</fullName>
    </recommendedName>
</protein>
<keyword evidence="9" id="KW-0804">Transcription</keyword>
<keyword evidence="7" id="KW-0805">Transcription regulation</keyword>
<keyword evidence="10" id="KW-0539">Nucleus</keyword>
<evidence type="ECO:0000256" key="2">
    <source>
        <dbReference type="ARBA" id="ARBA00006991"/>
    </source>
</evidence>
<dbReference type="SUPFAM" id="SSF57667">
    <property type="entry name" value="beta-beta-alpha zinc fingers"/>
    <property type="match status" value="1"/>
</dbReference>
<keyword evidence="6" id="KW-0862">Zinc</keyword>
<accession>A0AAW1VG36</accession>
<proteinExistence type="inferred from homology"/>
<keyword evidence="4" id="KW-0677">Repeat</keyword>
<evidence type="ECO:0000256" key="6">
    <source>
        <dbReference type="ARBA" id="ARBA00022833"/>
    </source>
</evidence>
<evidence type="ECO:0000256" key="10">
    <source>
        <dbReference type="ARBA" id="ARBA00023242"/>
    </source>
</evidence>